<dbReference type="AlphaFoldDB" id="A0AA39Y4S5"/>
<sequence>MEACCTCATLLSAVPRFSEAEKPLPENRVNSCCGRVICGQCLHACPFDAFHGLIFRNYRFNSYCPYCQTKAPGPSVLDRDPPPYSAVVAASTGIPSPPPYYPLAATTTLQPSKNAGSSSDPEKAALAESVDGNDEPAEDTLHFLDHNHDTVTSLSLRYGVPADALRRVNSLGSDHLLAGRRTVLIPGDYYRGGVSLSPRPVEGEEEEARKAKIRRWMVACKVSDYDVAVFYLEQAGYDFDDAVEAYLADEAWERDHPMEHDGEGGQRKQIGGLSLARGKRVSRSHTNWKPGFWGKRC</sequence>
<organism evidence="3 4">
    <name type="scientific">Cercophora newfieldiana</name>
    <dbReference type="NCBI Taxonomy" id="92897"/>
    <lineage>
        <taxon>Eukaryota</taxon>
        <taxon>Fungi</taxon>
        <taxon>Dikarya</taxon>
        <taxon>Ascomycota</taxon>
        <taxon>Pezizomycotina</taxon>
        <taxon>Sordariomycetes</taxon>
        <taxon>Sordariomycetidae</taxon>
        <taxon>Sordariales</taxon>
        <taxon>Lasiosphaeriaceae</taxon>
        <taxon>Cercophora</taxon>
    </lineage>
</organism>
<keyword evidence="4" id="KW-1185">Reference proteome</keyword>
<comment type="caution">
    <text evidence="3">The sequence shown here is derived from an EMBL/GenBank/DDBJ whole genome shotgun (WGS) entry which is preliminary data.</text>
</comment>
<dbReference type="Pfam" id="PF01476">
    <property type="entry name" value="LysM"/>
    <property type="match status" value="1"/>
</dbReference>
<dbReference type="PANTHER" id="PTHR20932">
    <property type="entry name" value="LYSM AND PUTATIVE PEPTIDOGLYCAN-BINDING DOMAIN-CONTAINING PROTEIN"/>
    <property type="match status" value="1"/>
</dbReference>
<dbReference type="InterPro" id="IPR036779">
    <property type="entry name" value="LysM_dom_sf"/>
</dbReference>
<evidence type="ECO:0000313" key="3">
    <source>
        <dbReference type="EMBL" id="KAK0646033.1"/>
    </source>
</evidence>
<evidence type="ECO:0000256" key="1">
    <source>
        <dbReference type="SAM" id="MobiDB-lite"/>
    </source>
</evidence>
<dbReference type="EMBL" id="JAULSV010000004">
    <property type="protein sequence ID" value="KAK0646033.1"/>
    <property type="molecule type" value="Genomic_DNA"/>
</dbReference>
<protein>
    <recommendedName>
        <fullName evidence="2">LysM domain-containing protein</fullName>
    </recommendedName>
</protein>
<dbReference type="Pfam" id="PF14555">
    <property type="entry name" value="UBA_4"/>
    <property type="match status" value="1"/>
</dbReference>
<dbReference type="InterPro" id="IPR018392">
    <property type="entry name" value="LysM"/>
</dbReference>
<feature type="compositionally biased region" description="Basic and acidic residues" evidence="1">
    <location>
        <begin position="256"/>
        <end position="266"/>
    </location>
</feature>
<accession>A0AA39Y4S5</accession>
<reference evidence="3" key="1">
    <citation type="submission" date="2023-06" db="EMBL/GenBank/DDBJ databases">
        <title>Genome-scale phylogeny and comparative genomics of the fungal order Sordariales.</title>
        <authorList>
            <consortium name="Lawrence Berkeley National Laboratory"/>
            <person name="Hensen N."/>
            <person name="Bonometti L."/>
            <person name="Westerberg I."/>
            <person name="Brannstrom I.O."/>
            <person name="Guillou S."/>
            <person name="Cros-Aarteil S."/>
            <person name="Calhoun S."/>
            <person name="Haridas S."/>
            <person name="Kuo A."/>
            <person name="Mondo S."/>
            <person name="Pangilinan J."/>
            <person name="Riley R."/>
            <person name="Labutti K."/>
            <person name="Andreopoulos B."/>
            <person name="Lipzen A."/>
            <person name="Chen C."/>
            <person name="Yanf M."/>
            <person name="Daum C."/>
            <person name="Ng V."/>
            <person name="Clum A."/>
            <person name="Steindorff A."/>
            <person name="Ohm R."/>
            <person name="Martin F."/>
            <person name="Silar P."/>
            <person name="Natvig D."/>
            <person name="Lalanne C."/>
            <person name="Gautier V."/>
            <person name="Ament-Velasquez S.L."/>
            <person name="Kruys A."/>
            <person name="Hutchinson M.I."/>
            <person name="Powell A.J."/>
            <person name="Barry K."/>
            <person name="Miller A.N."/>
            <person name="Grigoriev I.V."/>
            <person name="Debuchy R."/>
            <person name="Gladieux P."/>
            <person name="Thoren M.H."/>
            <person name="Johannesson H."/>
        </authorList>
    </citation>
    <scope>NUCLEOTIDE SEQUENCE</scope>
    <source>
        <strain evidence="3">SMH2532-1</strain>
    </source>
</reference>
<name>A0AA39Y4S5_9PEZI</name>
<feature type="compositionally biased region" description="Polar residues" evidence="1">
    <location>
        <begin position="110"/>
        <end position="119"/>
    </location>
</feature>
<feature type="region of interest" description="Disordered" evidence="1">
    <location>
        <begin position="109"/>
        <end position="137"/>
    </location>
</feature>
<evidence type="ECO:0000259" key="2">
    <source>
        <dbReference type="Pfam" id="PF01476"/>
    </source>
</evidence>
<evidence type="ECO:0000313" key="4">
    <source>
        <dbReference type="Proteomes" id="UP001174936"/>
    </source>
</evidence>
<feature type="domain" description="LysM" evidence="2">
    <location>
        <begin position="149"/>
        <end position="180"/>
    </location>
</feature>
<feature type="region of interest" description="Disordered" evidence="1">
    <location>
        <begin position="256"/>
        <end position="297"/>
    </location>
</feature>
<dbReference type="PANTHER" id="PTHR20932:SF31">
    <property type="entry name" value="RING-TYPE DOMAIN-CONTAINING PROTEIN"/>
    <property type="match status" value="1"/>
</dbReference>
<gene>
    <name evidence="3" type="ORF">B0T16DRAFT_457997</name>
</gene>
<proteinExistence type="predicted"/>
<dbReference type="Proteomes" id="UP001174936">
    <property type="component" value="Unassembled WGS sequence"/>
</dbReference>
<dbReference type="Gene3D" id="3.10.350.10">
    <property type="entry name" value="LysM domain"/>
    <property type="match status" value="1"/>
</dbReference>
<dbReference type="InterPro" id="IPR045030">
    <property type="entry name" value="LYSM1-4"/>
</dbReference>